<reference evidence="6 7" key="1">
    <citation type="submission" date="2023-07" db="EMBL/GenBank/DDBJ databases">
        <title>Genomic Encyclopedia of Type Strains, Phase IV (KMG-IV): sequencing the most valuable type-strain genomes for metagenomic binning, comparative biology and taxonomic classification.</title>
        <authorList>
            <person name="Goeker M."/>
        </authorList>
    </citation>
    <scope>NUCLEOTIDE SEQUENCE [LARGE SCALE GENOMIC DNA]</scope>
    <source>
        <strain evidence="6 7">DSM 100301</strain>
    </source>
</reference>
<dbReference type="InterPro" id="IPR058637">
    <property type="entry name" value="YknX-like_C"/>
</dbReference>
<evidence type="ECO:0000259" key="5">
    <source>
        <dbReference type="Pfam" id="PF25989"/>
    </source>
</evidence>
<comment type="caution">
    <text evidence="6">The sequence shown here is derived from an EMBL/GenBank/DDBJ whole genome shotgun (WGS) entry which is preliminary data.</text>
</comment>
<dbReference type="Gene3D" id="2.40.420.20">
    <property type="match status" value="1"/>
</dbReference>
<gene>
    <name evidence="6" type="ORF">QO005_003511</name>
</gene>
<dbReference type="InterPro" id="IPR058792">
    <property type="entry name" value="Beta-barrel_RND_2"/>
</dbReference>
<evidence type="ECO:0000256" key="1">
    <source>
        <dbReference type="ARBA" id="ARBA00009477"/>
    </source>
</evidence>
<keyword evidence="7" id="KW-1185">Reference proteome</keyword>
<dbReference type="NCBIfam" id="TIGR01730">
    <property type="entry name" value="RND_mfp"/>
    <property type="match status" value="1"/>
</dbReference>
<protein>
    <submittedName>
        <fullName evidence="6">HlyD family secretion protein</fullName>
    </submittedName>
</protein>
<dbReference type="InterPro" id="IPR006143">
    <property type="entry name" value="RND_pump_MFP"/>
</dbReference>
<keyword evidence="3" id="KW-0732">Signal</keyword>
<dbReference type="Gene3D" id="2.40.50.100">
    <property type="match status" value="1"/>
</dbReference>
<dbReference type="Gene3D" id="2.40.30.170">
    <property type="match status" value="1"/>
</dbReference>
<dbReference type="Pfam" id="PF25989">
    <property type="entry name" value="YknX_C"/>
    <property type="match status" value="1"/>
</dbReference>
<dbReference type="EMBL" id="JAUSWH010000012">
    <property type="protein sequence ID" value="MDQ0457164.1"/>
    <property type="molecule type" value="Genomic_DNA"/>
</dbReference>
<evidence type="ECO:0000256" key="2">
    <source>
        <dbReference type="SAM" id="Coils"/>
    </source>
</evidence>
<feature type="domain" description="CusB-like beta-barrel" evidence="4">
    <location>
        <begin position="240"/>
        <end position="309"/>
    </location>
</feature>
<dbReference type="PANTHER" id="PTHR30469:SF15">
    <property type="entry name" value="HLYD FAMILY OF SECRETION PROTEINS"/>
    <property type="match status" value="1"/>
</dbReference>
<evidence type="ECO:0000259" key="4">
    <source>
        <dbReference type="Pfam" id="PF25954"/>
    </source>
</evidence>
<dbReference type="SUPFAM" id="SSF111369">
    <property type="entry name" value="HlyD-like secretion proteins"/>
    <property type="match status" value="1"/>
</dbReference>
<dbReference type="Proteomes" id="UP001235269">
    <property type="component" value="Unassembled WGS sequence"/>
</dbReference>
<feature type="signal peptide" evidence="3">
    <location>
        <begin position="1"/>
        <end position="23"/>
    </location>
</feature>
<proteinExistence type="inferred from homology"/>
<dbReference type="Pfam" id="PF25954">
    <property type="entry name" value="Beta-barrel_RND_2"/>
    <property type="match status" value="1"/>
</dbReference>
<evidence type="ECO:0000313" key="6">
    <source>
        <dbReference type="EMBL" id="MDQ0457164.1"/>
    </source>
</evidence>
<keyword evidence="2" id="KW-0175">Coiled coil</keyword>
<dbReference type="RefSeq" id="WP_307159344.1">
    <property type="nucleotide sequence ID" value="NZ_JAUSWH010000012.1"/>
</dbReference>
<organism evidence="6 7">
    <name type="scientific">Rhizobium paknamense</name>
    <dbReference type="NCBI Taxonomy" id="1206817"/>
    <lineage>
        <taxon>Bacteria</taxon>
        <taxon>Pseudomonadati</taxon>
        <taxon>Pseudomonadota</taxon>
        <taxon>Alphaproteobacteria</taxon>
        <taxon>Hyphomicrobiales</taxon>
        <taxon>Rhizobiaceae</taxon>
        <taxon>Rhizobium/Agrobacterium group</taxon>
        <taxon>Rhizobium</taxon>
    </lineage>
</organism>
<dbReference type="PANTHER" id="PTHR30469">
    <property type="entry name" value="MULTIDRUG RESISTANCE PROTEIN MDTA"/>
    <property type="match status" value="1"/>
</dbReference>
<sequence>MRTFVFLAATGLLFSLSLERGQAADPAPAATEARLPAIVVTETMKRHLTERVLATGTIRAVEELYVAPEVDGLQVQSLLADVGDHVTAGQVLATLNGDSLKLQKAQLLANKARAEASLTQGRIQLTDAEASALEAERQLKRGQALVTGGTISTSQLQQQETSAINARNRVETARQAIAIAEAELKAVDSQIDDIDLKLARTEVKAPYGGVVTARNARIGAIATGAGQPLFTLIREGQLELVADVSETDIAKMKTGQRADVTIPGRLEPLTGHIRLISPAIDQTTRLGAVHVELDDDGVARQGMYGSASIAVSAVDGLALPLSAVNTGKHGASVRVVRDGVVHQVTVKTGIEENGFLEIAEGLQAGDMVVAKAGAFVRDGDRIRPVREDVTASN</sequence>
<feature type="chain" id="PRO_5046280878" evidence="3">
    <location>
        <begin position="24"/>
        <end position="393"/>
    </location>
</feature>
<evidence type="ECO:0000313" key="7">
    <source>
        <dbReference type="Proteomes" id="UP001235269"/>
    </source>
</evidence>
<accession>A0ABU0IIY1</accession>
<name>A0ABU0IIY1_9HYPH</name>
<dbReference type="Gene3D" id="1.10.287.470">
    <property type="entry name" value="Helix hairpin bin"/>
    <property type="match status" value="1"/>
</dbReference>
<comment type="similarity">
    <text evidence="1">Belongs to the membrane fusion protein (MFP) (TC 8.A.1) family.</text>
</comment>
<feature type="domain" description="YknX-like C-terminal permuted SH3-like" evidence="5">
    <location>
        <begin position="316"/>
        <end position="382"/>
    </location>
</feature>
<evidence type="ECO:0000256" key="3">
    <source>
        <dbReference type="SAM" id="SignalP"/>
    </source>
</evidence>
<feature type="coiled-coil region" evidence="2">
    <location>
        <begin position="156"/>
        <end position="190"/>
    </location>
</feature>